<comment type="catalytic activity">
    <reaction evidence="1">
        <text>Cleaves type-1 transmembrane domains using a catalytic dyad composed of serine and histidine that are contributed by different transmembrane domains.</text>
        <dbReference type="EC" id="3.4.21.105"/>
    </reaction>
</comment>
<evidence type="ECO:0000313" key="13">
    <source>
        <dbReference type="Proteomes" id="UP001642483"/>
    </source>
</evidence>
<feature type="transmembrane region" description="Helical" evidence="10">
    <location>
        <begin position="124"/>
        <end position="145"/>
    </location>
</feature>
<accession>A0ABP0FUG2</accession>
<feature type="transmembrane region" description="Helical" evidence="10">
    <location>
        <begin position="315"/>
        <end position="335"/>
    </location>
</feature>
<protein>
    <recommendedName>
        <fullName evidence="4">rhomboid protease</fullName>
        <ecNumber evidence="4">3.4.21.105</ecNumber>
    </recommendedName>
</protein>
<reference evidence="12 13" key="1">
    <citation type="submission" date="2024-02" db="EMBL/GenBank/DDBJ databases">
        <authorList>
            <person name="Daric V."/>
            <person name="Darras S."/>
        </authorList>
    </citation>
    <scope>NUCLEOTIDE SEQUENCE [LARGE SCALE GENOMIC DNA]</scope>
</reference>
<comment type="subcellular location">
    <subcellularLocation>
        <location evidence="2">Membrane</location>
        <topology evidence="2">Multi-pass membrane protein</topology>
    </subcellularLocation>
</comment>
<evidence type="ECO:0000259" key="11">
    <source>
        <dbReference type="PROSITE" id="PS50222"/>
    </source>
</evidence>
<dbReference type="InterPro" id="IPR035952">
    <property type="entry name" value="Rhomboid-like_sf"/>
</dbReference>
<dbReference type="InterPro" id="IPR051739">
    <property type="entry name" value="Rhomboid_IM_Serine_Proteases"/>
</dbReference>
<keyword evidence="6" id="KW-0106">Calcium</keyword>
<proteinExistence type="inferred from homology"/>
<evidence type="ECO:0000256" key="5">
    <source>
        <dbReference type="ARBA" id="ARBA00022692"/>
    </source>
</evidence>
<dbReference type="InterPro" id="IPR002048">
    <property type="entry name" value="EF_hand_dom"/>
</dbReference>
<evidence type="ECO:0000256" key="1">
    <source>
        <dbReference type="ARBA" id="ARBA00000156"/>
    </source>
</evidence>
<evidence type="ECO:0000256" key="10">
    <source>
        <dbReference type="SAM" id="Phobius"/>
    </source>
</evidence>
<dbReference type="Pfam" id="PF01694">
    <property type="entry name" value="Rhomboid"/>
    <property type="match status" value="1"/>
</dbReference>
<gene>
    <name evidence="12" type="ORF">CVLEPA_LOCUS12847</name>
</gene>
<dbReference type="SUPFAM" id="SSF144091">
    <property type="entry name" value="Rhomboid-like"/>
    <property type="match status" value="1"/>
</dbReference>
<dbReference type="EMBL" id="CAWYQH010000090">
    <property type="protein sequence ID" value="CAK8682159.1"/>
    <property type="molecule type" value="Genomic_DNA"/>
</dbReference>
<dbReference type="InterPro" id="IPR022764">
    <property type="entry name" value="Peptidase_S54_rhomboid_dom"/>
</dbReference>
<keyword evidence="13" id="KW-1185">Reference proteome</keyword>
<feature type="domain" description="EF-hand" evidence="11">
    <location>
        <begin position="47"/>
        <end position="82"/>
    </location>
</feature>
<keyword evidence="7 10" id="KW-1133">Transmembrane helix</keyword>
<dbReference type="Gene3D" id="1.10.238.10">
    <property type="entry name" value="EF-hand"/>
    <property type="match status" value="1"/>
</dbReference>
<dbReference type="Gene3D" id="1.20.1540.10">
    <property type="entry name" value="Rhomboid-like"/>
    <property type="match status" value="1"/>
</dbReference>
<comment type="similarity">
    <text evidence="3 9">Belongs to the peptidase S54 family.</text>
</comment>
<feature type="transmembrane region" description="Helical" evidence="10">
    <location>
        <begin position="347"/>
        <end position="368"/>
    </location>
</feature>
<comment type="caution">
    <text evidence="12">The sequence shown here is derived from an EMBL/GenBank/DDBJ whole genome shotgun (WGS) entry which is preliminary data.</text>
</comment>
<dbReference type="InterPro" id="IPR011992">
    <property type="entry name" value="EF-hand-dom_pair"/>
</dbReference>
<evidence type="ECO:0000256" key="8">
    <source>
        <dbReference type="ARBA" id="ARBA00023136"/>
    </source>
</evidence>
<evidence type="ECO:0000256" key="7">
    <source>
        <dbReference type="ARBA" id="ARBA00022989"/>
    </source>
</evidence>
<dbReference type="PROSITE" id="PS50222">
    <property type="entry name" value="EF_HAND_2"/>
    <property type="match status" value="1"/>
</dbReference>
<evidence type="ECO:0000313" key="12">
    <source>
        <dbReference type="EMBL" id="CAK8682159.1"/>
    </source>
</evidence>
<name>A0ABP0FUG2_CLALP</name>
<dbReference type="InterPro" id="IPR017213">
    <property type="entry name" value="Peptidase_S54_rhomboid_met"/>
</dbReference>
<sequence>MASVDVEMATRGNSQNLGWIFDQYAGPDGKIPTRKFEDIVEQYRSSLSESTIRKLLQYADTNKDGYITKEELERFETEDNETIARRTGIDVKELSTFKKGVRAVGKFVLTNENDQKLYYEHYSYLPPPLFMILVSLTELVVYIYYGATYGEWLTYAPELLNSPLTFDPQKRQEAWRFVSYMLLHAGLKHIFLNLFNQLLLGIPLEMEHGGLRVGTIYMAGVLGGSLANSVFDPCLPLVGASGGVYSLLSAQLAQHAGLLNGHVMHKLSSLIRKIFVVFDPRKLCTCDTLWEFGCFGYVVYSIYPGFQSTIPGTRVGVVAHVAGTIAGLTMGLMVLQNFKKSFRDKVVFWIAVAVYSAFMIFAIFWNIFSKSYDNCL</sequence>
<evidence type="ECO:0000256" key="9">
    <source>
        <dbReference type="PIRNR" id="PIRNR037470"/>
    </source>
</evidence>
<dbReference type="PROSITE" id="PS00018">
    <property type="entry name" value="EF_HAND_1"/>
    <property type="match status" value="1"/>
</dbReference>
<dbReference type="Proteomes" id="UP001642483">
    <property type="component" value="Unassembled WGS sequence"/>
</dbReference>
<feature type="transmembrane region" description="Helical" evidence="10">
    <location>
        <begin position="283"/>
        <end position="303"/>
    </location>
</feature>
<dbReference type="Pfam" id="PF13202">
    <property type="entry name" value="EF-hand_5"/>
    <property type="match status" value="1"/>
</dbReference>
<dbReference type="PANTHER" id="PTHR45840:SF2">
    <property type="entry name" value="PROTEIN RHOMBOID-RELATED"/>
    <property type="match status" value="1"/>
</dbReference>
<dbReference type="SUPFAM" id="SSF47473">
    <property type="entry name" value="EF-hand"/>
    <property type="match status" value="1"/>
</dbReference>
<dbReference type="PIRSF" id="PIRSF037470">
    <property type="entry name" value="Rhomboid"/>
    <property type="match status" value="1"/>
</dbReference>
<evidence type="ECO:0000256" key="4">
    <source>
        <dbReference type="ARBA" id="ARBA00013039"/>
    </source>
</evidence>
<keyword evidence="5 10" id="KW-0812">Transmembrane</keyword>
<evidence type="ECO:0000256" key="2">
    <source>
        <dbReference type="ARBA" id="ARBA00004141"/>
    </source>
</evidence>
<keyword evidence="8 10" id="KW-0472">Membrane</keyword>
<dbReference type="PANTHER" id="PTHR45840">
    <property type="entry name" value="RHOMBOID-RELATED PROTEIN"/>
    <property type="match status" value="1"/>
</dbReference>
<dbReference type="EC" id="3.4.21.105" evidence="4"/>
<evidence type="ECO:0000256" key="6">
    <source>
        <dbReference type="ARBA" id="ARBA00022837"/>
    </source>
</evidence>
<evidence type="ECO:0000256" key="3">
    <source>
        <dbReference type="ARBA" id="ARBA00009045"/>
    </source>
</evidence>
<organism evidence="12 13">
    <name type="scientific">Clavelina lepadiformis</name>
    <name type="common">Light-bulb sea squirt</name>
    <name type="synonym">Ascidia lepadiformis</name>
    <dbReference type="NCBI Taxonomy" id="159417"/>
    <lineage>
        <taxon>Eukaryota</taxon>
        <taxon>Metazoa</taxon>
        <taxon>Chordata</taxon>
        <taxon>Tunicata</taxon>
        <taxon>Ascidiacea</taxon>
        <taxon>Aplousobranchia</taxon>
        <taxon>Clavelinidae</taxon>
        <taxon>Clavelina</taxon>
    </lineage>
</organism>
<dbReference type="InterPro" id="IPR018247">
    <property type="entry name" value="EF_Hand_1_Ca_BS"/>
</dbReference>